<dbReference type="Proteomes" id="UP000198757">
    <property type="component" value="Unassembled WGS sequence"/>
</dbReference>
<evidence type="ECO:0000313" key="3">
    <source>
        <dbReference type="Proteomes" id="UP000198757"/>
    </source>
</evidence>
<accession>A0A1G6IL13</accession>
<gene>
    <name evidence="2" type="ORF">SAMN04487894_101259</name>
</gene>
<reference evidence="3" key="1">
    <citation type="submission" date="2016-10" db="EMBL/GenBank/DDBJ databases">
        <authorList>
            <person name="Varghese N."/>
            <person name="Submissions S."/>
        </authorList>
    </citation>
    <scope>NUCLEOTIDE SEQUENCE [LARGE SCALE GENOMIC DNA]</scope>
    <source>
        <strain evidence="3">DSM 25811 / CCM 8410 / LMG 26954 / E90</strain>
    </source>
</reference>
<dbReference type="EMBL" id="FMZO01000001">
    <property type="protein sequence ID" value="SDC07178.1"/>
    <property type="molecule type" value="Genomic_DNA"/>
</dbReference>
<feature type="transmembrane region" description="Helical" evidence="1">
    <location>
        <begin position="200"/>
        <end position="224"/>
    </location>
</feature>
<dbReference type="AlphaFoldDB" id="A0A1G6IL13"/>
<keyword evidence="1" id="KW-0472">Membrane</keyword>
<organism evidence="2 3">
    <name type="scientific">Niabella drilacis (strain DSM 25811 / CCM 8410 / CCUG 62505 / LMG 26954 / E90)</name>
    <dbReference type="NCBI Taxonomy" id="1285928"/>
    <lineage>
        <taxon>Bacteria</taxon>
        <taxon>Pseudomonadati</taxon>
        <taxon>Bacteroidota</taxon>
        <taxon>Chitinophagia</taxon>
        <taxon>Chitinophagales</taxon>
        <taxon>Chitinophagaceae</taxon>
        <taxon>Niabella</taxon>
    </lineage>
</organism>
<keyword evidence="1" id="KW-0812">Transmembrane</keyword>
<feature type="transmembrane region" description="Helical" evidence="1">
    <location>
        <begin position="7"/>
        <end position="25"/>
    </location>
</feature>
<feature type="transmembrane region" description="Helical" evidence="1">
    <location>
        <begin position="290"/>
        <end position="316"/>
    </location>
</feature>
<evidence type="ECO:0000313" key="2">
    <source>
        <dbReference type="EMBL" id="SDC07178.1"/>
    </source>
</evidence>
<keyword evidence="1" id="KW-1133">Transmembrane helix</keyword>
<feature type="transmembrane region" description="Helical" evidence="1">
    <location>
        <begin position="31"/>
        <end position="49"/>
    </location>
</feature>
<protein>
    <submittedName>
        <fullName evidence="2">Uncharacterized protein</fullName>
    </submittedName>
</protein>
<sequence>MRKNTIAEFVGHIGFISFAAALLFLLNPYQYALYAFAFSIPVQFIFLRRYNNGIKNTLKRLLIISALAYVLLAAICSFLPWLQMKDFSLWHRNWKQTTGIITKYEADWKGGRGGKYAYSDIHYQYRVNGTLYQTTQEKAIKVYSLLWITEAGKKALKQEAETLIKKAIAQNNYVIFYQPGKPGKSRLFADMSFVRLNGSALYDLFLVFGVLITVILLVALMPAMATGKRIPRIRPEVPPEVFRANEITGIRKLRFVIMGFFITLDCAIILFFAIQFFIVHNSRRTPDDAFLSTSASILMTLQLLLALFLAPVMIIIHKRLTRFIGILRRLDTDSLHLYRNYIRLTPRMFAVAPPFVFEKEVISLLPSFSFSAISYNEIVSVRIRQHRPFRGPVTYTLKVVTHSGETRKTNVGSYAQIQFAIEQLFEKRPDIQVVRENF</sequence>
<feature type="transmembrane region" description="Helical" evidence="1">
    <location>
        <begin position="61"/>
        <end position="82"/>
    </location>
</feature>
<evidence type="ECO:0000256" key="1">
    <source>
        <dbReference type="SAM" id="Phobius"/>
    </source>
</evidence>
<keyword evidence="3" id="KW-1185">Reference proteome</keyword>
<feature type="transmembrane region" description="Helical" evidence="1">
    <location>
        <begin position="255"/>
        <end position="278"/>
    </location>
</feature>
<proteinExistence type="predicted"/>
<name>A0A1G6IL13_NIADE</name>
<dbReference type="RefSeq" id="WP_176954276.1">
    <property type="nucleotide sequence ID" value="NZ_FMZO01000001.1"/>
</dbReference>